<proteinExistence type="inferred from homology"/>
<protein>
    <submittedName>
        <fullName evidence="2">Uncharacterized protein</fullName>
    </submittedName>
</protein>
<dbReference type="Gene3D" id="3.30.429.10">
    <property type="entry name" value="Macrophage Migration Inhibitory Factor"/>
    <property type="match status" value="1"/>
</dbReference>
<comment type="caution">
    <text evidence="2">The sequence shown here is derived from an EMBL/GenBank/DDBJ whole genome shotgun (WGS) entry which is preliminary data.</text>
</comment>
<evidence type="ECO:0000313" key="2">
    <source>
        <dbReference type="EMBL" id="KAI1697118.1"/>
    </source>
</evidence>
<dbReference type="EMBL" id="JAKKPZ010000286">
    <property type="protein sequence ID" value="KAI1697118.1"/>
    <property type="molecule type" value="Genomic_DNA"/>
</dbReference>
<accession>A0AAD4MJ84</accession>
<evidence type="ECO:0000313" key="3">
    <source>
        <dbReference type="Proteomes" id="UP001201812"/>
    </source>
</evidence>
<sequence>MPIVTLTTNIPKSKFPPDFRIEFVKVEACINYTEAENAWAVELMTEFLTVTLDVPAERVIVVFKELQPQNVGLGGKLITQREEMKGRFEKNS</sequence>
<dbReference type="InterPro" id="IPR001398">
    <property type="entry name" value="Macrophage_inhib_fac"/>
</dbReference>
<dbReference type="SUPFAM" id="SSF55331">
    <property type="entry name" value="Tautomerase/MIF"/>
    <property type="match status" value="1"/>
</dbReference>
<dbReference type="AlphaFoldDB" id="A0AAD4MJ84"/>
<name>A0AAD4MJ84_9BILA</name>
<dbReference type="InterPro" id="IPR014347">
    <property type="entry name" value="Tautomerase/MIF_sf"/>
</dbReference>
<evidence type="ECO:0000256" key="1">
    <source>
        <dbReference type="ARBA" id="ARBA00005851"/>
    </source>
</evidence>
<reference evidence="2" key="1">
    <citation type="submission" date="2022-01" db="EMBL/GenBank/DDBJ databases">
        <title>Genome Sequence Resource for Two Populations of Ditylenchus destructor, the Migratory Endoparasitic Phytonematode.</title>
        <authorList>
            <person name="Zhang H."/>
            <person name="Lin R."/>
            <person name="Xie B."/>
        </authorList>
    </citation>
    <scope>NUCLEOTIDE SEQUENCE</scope>
    <source>
        <strain evidence="2">BazhouSP</strain>
    </source>
</reference>
<organism evidence="2 3">
    <name type="scientific">Ditylenchus destructor</name>
    <dbReference type="NCBI Taxonomy" id="166010"/>
    <lineage>
        <taxon>Eukaryota</taxon>
        <taxon>Metazoa</taxon>
        <taxon>Ecdysozoa</taxon>
        <taxon>Nematoda</taxon>
        <taxon>Chromadorea</taxon>
        <taxon>Rhabditida</taxon>
        <taxon>Tylenchina</taxon>
        <taxon>Tylenchomorpha</taxon>
        <taxon>Sphaerularioidea</taxon>
        <taxon>Anguinidae</taxon>
        <taxon>Anguininae</taxon>
        <taxon>Ditylenchus</taxon>
    </lineage>
</organism>
<dbReference type="Pfam" id="PF01187">
    <property type="entry name" value="MIF"/>
    <property type="match status" value="1"/>
</dbReference>
<keyword evidence="3" id="KW-1185">Reference proteome</keyword>
<comment type="similarity">
    <text evidence="1">Belongs to the MIF family.</text>
</comment>
<dbReference type="Proteomes" id="UP001201812">
    <property type="component" value="Unassembled WGS sequence"/>
</dbReference>
<gene>
    <name evidence="2" type="ORF">DdX_18681</name>
</gene>